<name>A0AAV1NHY1_SCOSC</name>
<comment type="caution">
    <text evidence="1">The sequence shown here is derived from an EMBL/GenBank/DDBJ whole genome shotgun (WGS) entry which is preliminary data.</text>
</comment>
<evidence type="ECO:0000313" key="2">
    <source>
        <dbReference type="Proteomes" id="UP001314229"/>
    </source>
</evidence>
<sequence length="113" mass="13177">MKLLPQSFHDDSVLFRHPENVIVKLRPIILYEELSFTELEQVVDALKMTETATMDQLYEEFYSSCEEIQKAGQDTTESTSEKGISLRSLVKKFGQTVLFQLFEQETMRQCDVF</sequence>
<protein>
    <submittedName>
        <fullName evidence="1">Unnamed protein product</fullName>
    </submittedName>
</protein>
<proteinExistence type="predicted"/>
<dbReference type="AlphaFoldDB" id="A0AAV1NHY1"/>
<organism evidence="1 2">
    <name type="scientific">Scomber scombrus</name>
    <name type="common">Atlantic mackerel</name>
    <name type="synonym">Scomber vernalis</name>
    <dbReference type="NCBI Taxonomy" id="13677"/>
    <lineage>
        <taxon>Eukaryota</taxon>
        <taxon>Metazoa</taxon>
        <taxon>Chordata</taxon>
        <taxon>Craniata</taxon>
        <taxon>Vertebrata</taxon>
        <taxon>Euteleostomi</taxon>
        <taxon>Actinopterygii</taxon>
        <taxon>Neopterygii</taxon>
        <taxon>Teleostei</taxon>
        <taxon>Neoteleostei</taxon>
        <taxon>Acanthomorphata</taxon>
        <taxon>Pelagiaria</taxon>
        <taxon>Scombriformes</taxon>
        <taxon>Scombridae</taxon>
        <taxon>Scomber</taxon>
    </lineage>
</organism>
<keyword evidence="2" id="KW-1185">Reference proteome</keyword>
<dbReference type="EMBL" id="CAWUFR010000038">
    <property type="protein sequence ID" value="CAK6959109.1"/>
    <property type="molecule type" value="Genomic_DNA"/>
</dbReference>
<gene>
    <name evidence="1" type="ORF">FSCOSCO3_A014848</name>
</gene>
<accession>A0AAV1NHY1</accession>
<evidence type="ECO:0000313" key="1">
    <source>
        <dbReference type="EMBL" id="CAK6959109.1"/>
    </source>
</evidence>
<reference evidence="1 2" key="1">
    <citation type="submission" date="2024-01" db="EMBL/GenBank/DDBJ databases">
        <authorList>
            <person name="Alioto T."/>
            <person name="Alioto T."/>
            <person name="Gomez Garrido J."/>
        </authorList>
    </citation>
    <scope>NUCLEOTIDE SEQUENCE [LARGE SCALE GENOMIC DNA]</scope>
</reference>
<dbReference type="Proteomes" id="UP001314229">
    <property type="component" value="Unassembled WGS sequence"/>
</dbReference>